<protein>
    <submittedName>
        <fullName evidence="6">DNA-directed RNA polymerase III subunit RPC4</fullName>
    </submittedName>
</protein>
<keyword evidence="3" id="KW-0804">Transcription</keyword>
<dbReference type="Pfam" id="PF05132">
    <property type="entry name" value="RNA_pol_Rpc4"/>
    <property type="match status" value="1"/>
</dbReference>
<proteinExistence type="predicted"/>
<dbReference type="InterPro" id="IPR007811">
    <property type="entry name" value="RPC4"/>
</dbReference>
<feature type="compositionally biased region" description="Pro residues" evidence="5">
    <location>
        <begin position="21"/>
        <end position="31"/>
    </location>
</feature>
<dbReference type="STRING" id="337451.A0A3S3NR09"/>
<feature type="region of interest" description="Disordered" evidence="5">
    <location>
        <begin position="190"/>
        <end position="216"/>
    </location>
</feature>
<reference evidence="6 7" key="1">
    <citation type="journal article" date="2019" name="Nat. Plants">
        <title>Stout camphor tree genome fills gaps in understanding of flowering plant genome evolution.</title>
        <authorList>
            <person name="Chaw S.M."/>
            <person name="Liu Y.C."/>
            <person name="Wu Y.W."/>
            <person name="Wang H.Y."/>
            <person name="Lin C.I."/>
            <person name="Wu C.S."/>
            <person name="Ke H.M."/>
            <person name="Chang L.Y."/>
            <person name="Hsu C.Y."/>
            <person name="Yang H.T."/>
            <person name="Sudianto E."/>
            <person name="Hsu M.H."/>
            <person name="Wu K.P."/>
            <person name="Wang L.N."/>
            <person name="Leebens-Mack J.H."/>
            <person name="Tsai I.J."/>
        </authorList>
    </citation>
    <scope>NUCLEOTIDE SEQUENCE [LARGE SCALE GENOMIC DNA]</scope>
    <source>
        <strain evidence="7">cv. Chaw 1501</strain>
        <tissue evidence="6">Young leaves</tissue>
    </source>
</reference>
<evidence type="ECO:0000256" key="2">
    <source>
        <dbReference type="ARBA" id="ARBA00022478"/>
    </source>
</evidence>
<evidence type="ECO:0000313" key="7">
    <source>
        <dbReference type="Proteomes" id="UP000283530"/>
    </source>
</evidence>
<dbReference type="AlphaFoldDB" id="A0A3S3NR09"/>
<keyword evidence="4" id="KW-0539">Nucleus</keyword>
<accession>A0A3S3NR09</accession>
<organism evidence="6 7">
    <name type="scientific">Cinnamomum micranthum f. kanehirae</name>
    <dbReference type="NCBI Taxonomy" id="337451"/>
    <lineage>
        <taxon>Eukaryota</taxon>
        <taxon>Viridiplantae</taxon>
        <taxon>Streptophyta</taxon>
        <taxon>Embryophyta</taxon>
        <taxon>Tracheophyta</taxon>
        <taxon>Spermatophyta</taxon>
        <taxon>Magnoliopsida</taxon>
        <taxon>Magnoliidae</taxon>
        <taxon>Laurales</taxon>
        <taxon>Lauraceae</taxon>
        <taxon>Cinnamomum</taxon>
    </lineage>
</organism>
<keyword evidence="2 6" id="KW-0240">DNA-directed RNA polymerase</keyword>
<dbReference type="PANTHER" id="PTHR13408:SF0">
    <property type="entry name" value="DNA-DIRECTED RNA POLYMERASE III SUBUNIT RPC4"/>
    <property type="match status" value="1"/>
</dbReference>
<name>A0A3S3NR09_9MAGN</name>
<gene>
    <name evidence="6" type="ORF">CKAN_02634500</name>
</gene>
<dbReference type="OrthoDB" id="5836119at2759"/>
<dbReference type="EMBL" id="QPKB01000012">
    <property type="protein sequence ID" value="RWR96940.1"/>
    <property type="molecule type" value="Genomic_DNA"/>
</dbReference>
<feature type="compositionally biased region" description="Basic and acidic residues" evidence="5">
    <location>
        <begin position="33"/>
        <end position="43"/>
    </location>
</feature>
<dbReference type="GO" id="GO:0042797">
    <property type="term" value="P:tRNA transcription by RNA polymerase III"/>
    <property type="evidence" value="ECO:0007669"/>
    <property type="project" value="TreeGrafter"/>
</dbReference>
<sequence>MGDKSSSAKVGPSKKLKFAPKIPPRKIPNPIEPKSEKREEDALNQELLKRFKEGVARSAPKVEKKSAPVQVAFGQGATTAFARSSAFARGPSGSGAIHRPIPGDGDDGSASKMQKEYVEPWDYYSYYPITLPLRRPYSGNPELLDEEEFGEASADFNEAQINPAAELGLTERKAGQMFLFQLPSLPLAKHSASTKGNEKADGSATPPRKNGASEKGCSLEDLPAGFMGKMLVYKSGAVRMKLGDTLFDVQPGMNFSFTQDAAAIDTEGKHCCMLGEINKRAILTPELDSLVDAIAKLD</sequence>
<feature type="region of interest" description="Disordered" evidence="5">
    <location>
        <begin position="87"/>
        <end position="112"/>
    </location>
</feature>
<comment type="caution">
    <text evidence="6">The sequence shown here is derived from an EMBL/GenBank/DDBJ whole genome shotgun (WGS) entry which is preliminary data.</text>
</comment>
<evidence type="ECO:0000256" key="4">
    <source>
        <dbReference type="ARBA" id="ARBA00023242"/>
    </source>
</evidence>
<feature type="compositionally biased region" description="Low complexity" evidence="5">
    <location>
        <begin position="87"/>
        <end position="96"/>
    </location>
</feature>
<comment type="subcellular location">
    <subcellularLocation>
        <location evidence="1">Nucleus</location>
    </subcellularLocation>
</comment>
<evidence type="ECO:0000256" key="1">
    <source>
        <dbReference type="ARBA" id="ARBA00004123"/>
    </source>
</evidence>
<dbReference type="PANTHER" id="PTHR13408">
    <property type="entry name" value="DNA-DIRECTED RNA POLYMERASE III"/>
    <property type="match status" value="1"/>
</dbReference>
<keyword evidence="7" id="KW-1185">Reference proteome</keyword>
<evidence type="ECO:0000313" key="6">
    <source>
        <dbReference type="EMBL" id="RWR96940.1"/>
    </source>
</evidence>
<feature type="region of interest" description="Disordered" evidence="5">
    <location>
        <begin position="1"/>
        <end position="43"/>
    </location>
</feature>
<dbReference type="GO" id="GO:0003677">
    <property type="term" value="F:DNA binding"/>
    <property type="evidence" value="ECO:0007669"/>
    <property type="project" value="InterPro"/>
</dbReference>
<evidence type="ECO:0000256" key="5">
    <source>
        <dbReference type="SAM" id="MobiDB-lite"/>
    </source>
</evidence>
<dbReference type="GO" id="GO:0005666">
    <property type="term" value="C:RNA polymerase III complex"/>
    <property type="evidence" value="ECO:0007669"/>
    <property type="project" value="InterPro"/>
</dbReference>
<dbReference type="Proteomes" id="UP000283530">
    <property type="component" value="Unassembled WGS sequence"/>
</dbReference>
<evidence type="ECO:0000256" key="3">
    <source>
        <dbReference type="ARBA" id="ARBA00023163"/>
    </source>
</evidence>